<organism evidence="1 2">
    <name type="scientific">Methyloprofundus sedimenti</name>
    <dbReference type="NCBI Taxonomy" id="1420851"/>
    <lineage>
        <taxon>Bacteria</taxon>
        <taxon>Pseudomonadati</taxon>
        <taxon>Pseudomonadota</taxon>
        <taxon>Gammaproteobacteria</taxon>
        <taxon>Methylococcales</taxon>
        <taxon>Methylococcaceae</taxon>
        <taxon>Methyloprofundus</taxon>
    </lineage>
</organism>
<keyword evidence="2" id="KW-1185">Reference proteome</keyword>
<gene>
    <name evidence="1" type="ORF">AU255_02600</name>
</gene>
<dbReference type="EMBL" id="LPUF01000001">
    <property type="protein sequence ID" value="OQK16815.1"/>
    <property type="molecule type" value="Genomic_DNA"/>
</dbReference>
<comment type="caution">
    <text evidence="1">The sequence shown here is derived from an EMBL/GenBank/DDBJ whole genome shotgun (WGS) entry which is preliminary data.</text>
</comment>
<name>A0A1V8M5I7_9GAMM</name>
<proteinExistence type="predicted"/>
<dbReference type="Proteomes" id="UP000191980">
    <property type="component" value="Unassembled WGS sequence"/>
</dbReference>
<evidence type="ECO:0000313" key="1">
    <source>
        <dbReference type="EMBL" id="OQK16815.1"/>
    </source>
</evidence>
<reference evidence="1 2" key="1">
    <citation type="submission" date="2015-12" db="EMBL/GenBank/DDBJ databases">
        <authorList>
            <person name="Shamseldin A."/>
            <person name="Moawad H."/>
            <person name="Abd El-Rahim W.M."/>
            <person name="Sadowsky M.J."/>
        </authorList>
    </citation>
    <scope>NUCLEOTIDE SEQUENCE [LARGE SCALE GENOMIC DNA]</scope>
    <source>
        <strain evidence="1 2">WF1</strain>
    </source>
</reference>
<evidence type="ECO:0000313" key="2">
    <source>
        <dbReference type="Proteomes" id="UP000191980"/>
    </source>
</evidence>
<protein>
    <submittedName>
        <fullName evidence="1">Uncharacterized protein</fullName>
    </submittedName>
</protein>
<sequence>MMIDGRTALEQQLTRGAILRAVHKLPILKAVRNGRWKITVVSPDTHDDSWTHAQLRQYLISLGVDIATNASENLPVIEAVLQFAGSDTDPFIIGFPIPGSMGTSSVSLFHDNAQRGRAQIQLNFWTSDGRLIAQTPTAYAETHYSDITFLLFIGPFSFTDLNNIDTYGRFINIGEDTWELTKKSFTDTHGVVTNDWIVPENKPDP</sequence>
<dbReference type="AlphaFoldDB" id="A0A1V8M5I7"/>
<accession>A0A1V8M5I7</accession>